<dbReference type="EMBL" id="QJKJ01005407">
    <property type="protein sequence ID" value="RDX90402.1"/>
    <property type="molecule type" value="Genomic_DNA"/>
</dbReference>
<dbReference type="OrthoDB" id="1747743at2759"/>
<sequence>MVESKSSHEESSSNSSDSSHDKGDLLMVRRLINAQVNEESDSQRENIFHSSCINVASLRLVQKLNLLTLMHPRVNDSGLDFTLGKYSNEIPCDVVPMEATHILLCRPW</sequence>
<reference evidence="2" key="1">
    <citation type="submission" date="2018-05" db="EMBL/GenBank/DDBJ databases">
        <title>Draft genome of Mucuna pruriens seed.</title>
        <authorList>
            <person name="Nnadi N.E."/>
            <person name="Vos R."/>
            <person name="Hasami M.H."/>
            <person name="Devisetty U.K."/>
            <person name="Aguiy J.C."/>
        </authorList>
    </citation>
    <scope>NUCLEOTIDE SEQUENCE [LARGE SCALE GENOMIC DNA]</scope>
    <source>
        <strain evidence="2">JCA_2017</strain>
    </source>
</reference>
<proteinExistence type="predicted"/>
<dbReference type="PANTHER" id="PTHR35046:SF26">
    <property type="entry name" value="RNA-DIRECTED DNA POLYMERASE"/>
    <property type="match status" value="1"/>
</dbReference>
<feature type="region of interest" description="Disordered" evidence="1">
    <location>
        <begin position="1"/>
        <end position="23"/>
    </location>
</feature>
<name>A0A371GIM2_MUCPR</name>
<dbReference type="Proteomes" id="UP000257109">
    <property type="component" value="Unassembled WGS sequence"/>
</dbReference>
<keyword evidence="3" id="KW-1185">Reference proteome</keyword>
<feature type="compositionally biased region" description="Basic and acidic residues" evidence="1">
    <location>
        <begin position="1"/>
        <end position="11"/>
    </location>
</feature>
<dbReference type="AlphaFoldDB" id="A0A371GIM2"/>
<organism evidence="2 3">
    <name type="scientific">Mucuna pruriens</name>
    <name type="common">Velvet bean</name>
    <name type="synonym">Dolichos pruriens</name>
    <dbReference type="NCBI Taxonomy" id="157652"/>
    <lineage>
        <taxon>Eukaryota</taxon>
        <taxon>Viridiplantae</taxon>
        <taxon>Streptophyta</taxon>
        <taxon>Embryophyta</taxon>
        <taxon>Tracheophyta</taxon>
        <taxon>Spermatophyta</taxon>
        <taxon>Magnoliopsida</taxon>
        <taxon>eudicotyledons</taxon>
        <taxon>Gunneridae</taxon>
        <taxon>Pentapetalae</taxon>
        <taxon>rosids</taxon>
        <taxon>fabids</taxon>
        <taxon>Fabales</taxon>
        <taxon>Fabaceae</taxon>
        <taxon>Papilionoideae</taxon>
        <taxon>50 kb inversion clade</taxon>
        <taxon>NPAAA clade</taxon>
        <taxon>indigoferoid/millettioid clade</taxon>
        <taxon>Phaseoleae</taxon>
        <taxon>Mucuna</taxon>
    </lineage>
</organism>
<accession>A0A371GIM2</accession>
<feature type="non-terminal residue" evidence="2">
    <location>
        <position position="1"/>
    </location>
</feature>
<evidence type="ECO:0000313" key="3">
    <source>
        <dbReference type="Proteomes" id="UP000257109"/>
    </source>
</evidence>
<dbReference type="PANTHER" id="PTHR35046">
    <property type="entry name" value="ZINC KNUCKLE (CCHC-TYPE) FAMILY PROTEIN"/>
    <property type="match status" value="1"/>
</dbReference>
<evidence type="ECO:0000313" key="2">
    <source>
        <dbReference type="EMBL" id="RDX90402.1"/>
    </source>
</evidence>
<protein>
    <submittedName>
        <fullName evidence="2">Uncharacterized protein</fullName>
    </submittedName>
</protein>
<gene>
    <name evidence="2" type="ORF">CR513_27728</name>
</gene>
<evidence type="ECO:0000256" key="1">
    <source>
        <dbReference type="SAM" id="MobiDB-lite"/>
    </source>
</evidence>
<comment type="caution">
    <text evidence="2">The sequence shown here is derived from an EMBL/GenBank/DDBJ whole genome shotgun (WGS) entry which is preliminary data.</text>
</comment>